<sequence>MAGESRLSPRKRRARRVKEAAWLRKQAEPAEKAGLPRERGRIAGESKVSQRKRPSRRVKEGAWLRKQAEPAEKAGLPRERACMAAKAR</sequence>
<keyword evidence="3" id="KW-1185">Reference proteome</keyword>
<feature type="region of interest" description="Disordered" evidence="1">
    <location>
        <begin position="1"/>
        <end position="88"/>
    </location>
</feature>
<organism evidence="2 3">
    <name type="scientific">Paenibacillus ferrarius</name>
    <dbReference type="NCBI Taxonomy" id="1469647"/>
    <lineage>
        <taxon>Bacteria</taxon>
        <taxon>Bacillati</taxon>
        <taxon>Bacillota</taxon>
        <taxon>Bacilli</taxon>
        <taxon>Bacillales</taxon>
        <taxon>Paenibacillaceae</taxon>
        <taxon>Paenibacillus</taxon>
    </lineage>
</organism>
<dbReference type="AlphaFoldDB" id="A0A1V4HJM3"/>
<evidence type="ECO:0000313" key="3">
    <source>
        <dbReference type="Proteomes" id="UP000190626"/>
    </source>
</evidence>
<gene>
    <name evidence="2" type="ORF">BC351_28380</name>
</gene>
<feature type="compositionally biased region" description="Basic and acidic residues" evidence="1">
    <location>
        <begin position="57"/>
        <end position="81"/>
    </location>
</feature>
<name>A0A1V4HJM3_9BACL</name>
<comment type="caution">
    <text evidence="2">The sequence shown here is derived from an EMBL/GenBank/DDBJ whole genome shotgun (WGS) entry which is preliminary data.</text>
</comment>
<dbReference type="Proteomes" id="UP000190626">
    <property type="component" value="Unassembled WGS sequence"/>
</dbReference>
<evidence type="ECO:0000313" key="2">
    <source>
        <dbReference type="EMBL" id="OPH56412.1"/>
    </source>
</evidence>
<reference evidence="3" key="1">
    <citation type="submission" date="2016-07" db="EMBL/GenBank/DDBJ databases">
        <authorList>
            <person name="Florea S."/>
            <person name="Webb J.S."/>
            <person name="Jaromczyk J."/>
            <person name="Schardl C.L."/>
        </authorList>
    </citation>
    <scope>NUCLEOTIDE SEQUENCE [LARGE SCALE GENOMIC DNA]</scope>
    <source>
        <strain evidence="3">CY1</strain>
    </source>
</reference>
<evidence type="ECO:0000256" key="1">
    <source>
        <dbReference type="SAM" id="MobiDB-lite"/>
    </source>
</evidence>
<accession>A0A1V4HJM3</accession>
<protein>
    <submittedName>
        <fullName evidence="2">Uncharacterized protein</fullName>
    </submittedName>
</protein>
<dbReference type="EMBL" id="MBTG01000016">
    <property type="protein sequence ID" value="OPH56412.1"/>
    <property type="molecule type" value="Genomic_DNA"/>
</dbReference>
<proteinExistence type="predicted"/>
<feature type="compositionally biased region" description="Basic and acidic residues" evidence="1">
    <location>
        <begin position="17"/>
        <end position="44"/>
    </location>
</feature>